<reference evidence="9" key="1">
    <citation type="journal article" date="2020" name="bioRxiv">
        <title>Comparative genomics of Chlamydomonas.</title>
        <authorList>
            <person name="Craig R.J."/>
            <person name="Hasan A.R."/>
            <person name="Ness R.W."/>
            <person name="Keightley P.D."/>
        </authorList>
    </citation>
    <scope>NUCLEOTIDE SEQUENCE</scope>
    <source>
        <strain evidence="9">CCAP 11/70</strain>
    </source>
</reference>
<evidence type="ECO:0000256" key="4">
    <source>
        <dbReference type="ARBA" id="ARBA00023034"/>
    </source>
</evidence>
<proteinExistence type="inferred from homology"/>
<evidence type="ECO:0000256" key="7">
    <source>
        <dbReference type="ARBA" id="ARBA00023461"/>
    </source>
</evidence>
<dbReference type="InterPro" id="IPR019352">
    <property type="entry name" value="SPRING1"/>
</dbReference>
<evidence type="ECO:0000256" key="3">
    <source>
        <dbReference type="ARBA" id="ARBA00022989"/>
    </source>
</evidence>
<evidence type="ECO:0000313" key="9">
    <source>
        <dbReference type="EMBL" id="KAG2494979.1"/>
    </source>
</evidence>
<comment type="caution">
    <text evidence="9">The sequence shown here is derived from an EMBL/GenBank/DDBJ whole genome shotgun (WGS) entry which is preliminary data.</text>
</comment>
<dbReference type="AlphaFoldDB" id="A0A836C0Y9"/>
<evidence type="ECO:0000313" key="10">
    <source>
        <dbReference type="Proteomes" id="UP000612055"/>
    </source>
</evidence>
<keyword evidence="5" id="KW-0472">Membrane</keyword>
<dbReference type="EMBL" id="JAEHOE010000027">
    <property type="protein sequence ID" value="KAG2494979.1"/>
    <property type="molecule type" value="Genomic_DNA"/>
</dbReference>
<evidence type="ECO:0000256" key="5">
    <source>
        <dbReference type="ARBA" id="ARBA00023136"/>
    </source>
</evidence>
<name>A0A836C0Y9_9CHLO</name>
<evidence type="ECO:0000256" key="6">
    <source>
        <dbReference type="ARBA" id="ARBA00023180"/>
    </source>
</evidence>
<dbReference type="PANTHER" id="PTHR13481">
    <property type="entry name" value="SREBP REGULATING GENE PROTEIN"/>
    <property type="match status" value="1"/>
</dbReference>
<dbReference type="GO" id="GO:2000640">
    <property type="term" value="P:positive regulation of SREBP signaling pathway"/>
    <property type="evidence" value="ECO:0007669"/>
    <property type="project" value="InterPro"/>
</dbReference>
<keyword evidence="3" id="KW-1133">Transmembrane helix</keyword>
<evidence type="ECO:0000256" key="8">
    <source>
        <dbReference type="ARBA" id="ARBA00023485"/>
    </source>
</evidence>
<gene>
    <name evidence="9" type="ORF">HYH03_006912</name>
</gene>
<keyword evidence="10" id="KW-1185">Reference proteome</keyword>
<evidence type="ECO:0000256" key="2">
    <source>
        <dbReference type="ARBA" id="ARBA00022692"/>
    </source>
</evidence>
<dbReference type="Pfam" id="PF10218">
    <property type="entry name" value="SPRING1"/>
    <property type="match status" value="1"/>
</dbReference>
<accession>A0A836C0Y9</accession>
<dbReference type="PANTHER" id="PTHR13481:SF0">
    <property type="entry name" value="SREBP REGULATING GENE PROTEIN"/>
    <property type="match status" value="1"/>
</dbReference>
<dbReference type="OrthoDB" id="70142at2759"/>
<keyword evidence="6" id="KW-0325">Glycoprotein</keyword>
<keyword evidence="4" id="KW-0333">Golgi apparatus</keyword>
<organism evidence="9 10">
    <name type="scientific">Edaphochlamys debaryana</name>
    <dbReference type="NCBI Taxonomy" id="47281"/>
    <lineage>
        <taxon>Eukaryota</taxon>
        <taxon>Viridiplantae</taxon>
        <taxon>Chlorophyta</taxon>
        <taxon>core chlorophytes</taxon>
        <taxon>Chlorophyceae</taxon>
        <taxon>CS clade</taxon>
        <taxon>Chlamydomonadales</taxon>
        <taxon>Chlamydomonadales incertae sedis</taxon>
        <taxon>Edaphochlamys</taxon>
    </lineage>
</organism>
<dbReference type="Proteomes" id="UP000612055">
    <property type="component" value="Unassembled WGS sequence"/>
</dbReference>
<protein>
    <recommendedName>
        <fullName evidence="8">SREBP regulating gene protein</fullName>
    </recommendedName>
</protein>
<dbReference type="GO" id="GO:0000139">
    <property type="term" value="C:Golgi membrane"/>
    <property type="evidence" value="ECO:0007669"/>
    <property type="project" value="UniProtKB-SubCell"/>
</dbReference>
<comment type="similarity">
    <text evidence="7">Belongs to the SPRING family.</text>
</comment>
<sequence>MRDQCCTEYEACVSCCLAPQHEAAKLAKEVLRSPRHKESGVWGDAFSYCMGVCRTHSRSTAHENSYISPRHHCFSKLGRPMLSDPLPPGALADVEVVTSERNGTCDEACTKLQGKPKKCSIVHLNVLNSCDRLREHHGCEAGCEEASGLGPSYVDPEAPKPARPAMCFVQPQGDPLVQCGSRTPHHMMLCACSAQ</sequence>
<comment type="subcellular location">
    <subcellularLocation>
        <location evidence="1">Golgi apparatus membrane</location>
        <topology evidence="1">Single-pass membrane protein</topology>
    </subcellularLocation>
</comment>
<evidence type="ECO:0000256" key="1">
    <source>
        <dbReference type="ARBA" id="ARBA00004194"/>
    </source>
</evidence>
<keyword evidence="2" id="KW-0812">Transmembrane</keyword>